<keyword evidence="2" id="KW-1185">Reference proteome</keyword>
<evidence type="ECO:0000313" key="1">
    <source>
        <dbReference type="EMBL" id="KAG9192092.1"/>
    </source>
</evidence>
<accession>A0AAD4ICN2</accession>
<dbReference type="Pfam" id="PF03881">
    <property type="entry name" value="Fructosamin_kin"/>
    <property type="match status" value="1"/>
</dbReference>
<comment type="caution">
    <text evidence="1">The sequence shown here is derived from an EMBL/GenBank/DDBJ whole genome shotgun (WGS) entry which is preliminary data.</text>
</comment>
<gene>
    <name evidence="1" type="ORF">G6011_10826</name>
</gene>
<reference evidence="1" key="1">
    <citation type="submission" date="2021-07" db="EMBL/GenBank/DDBJ databases">
        <title>Genome Resource of American Ginseng Black Spot Pathogen Alternaria panax.</title>
        <authorList>
            <person name="Qiu C."/>
            <person name="Wang W."/>
            <person name="Liu Z."/>
        </authorList>
    </citation>
    <scope>NUCLEOTIDE SEQUENCE</scope>
    <source>
        <strain evidence="1">BNCC115425</strain>
    </source>
</reference>
<dbReference type="Gene3D" id="3.90.1200.10">
    <property type="match status" value="1"/>
</dbReference>
<dbReference type="EMBL" id="JAANER010000003">
    <property type="protein sequence ID" value="KAG9192092.1"/>
    <property type="molecule type" value="Genomic_DNA"/>
</dbReference>
<protein>
    <submittedName>
        <fullName evidence="1">Uncharacterized protein</fullName>
    </submittedName>
</protein>
<sequence length="159" mass="18816">MQIMYDLEKKEHRVDEELDIIFEALRLKVLPRLLCSLENGVCLLELCLLYSDLWPGNCMMEKGTREIVDIVLYAFWDYNKCDLGSWRAFCYNTDEDFFTCYKNAMEPLEPKEDGDDRNRLYAILICLYLDILYPLTTGNSPDDLLVSALYREEAEFYDR</sequence>
<dbReference type="AlphaFoldDB" id="A0AAD4ICN2"/>
<dbReference type="InterPro" id="IPR016477">
    <property type="entry name" value="Fructo-/Ketosamine-3-kinase"/>
</dbReference>
<proteinExistence type="predicted"/>
<dbReference type="Proteomes" id="UP001199106">
    <property type="component" value="Unassembled WGS sequence"/>
</dbReference>
<organism evidence="1 2">
    <name type="scientific">Alternaria panax</name>
    <dbReference type="NCBI Taxonomy" id="48097"/>
    <lineage>
        <taxon>Eukaryota</taxon>
        <taxon>Fungi</taxon>
        <taxon>Dikarya</taxon>
        <taxon>Ascomycota</taxon>
        <taxon>Pezizomycotina</taxon>
        <taxon>Dothideomycetes</taxon>
        <taxon>Pleosporomycetidae</taxon>
        <taxon>Pleosporales</taxon>
        <taxon>Pleosporineae</taxon>
        <taxon>Pleosporaceae</taxon>
        <taxon>Alternaria</taxon>
        <taxon>Alternaria sect. Panax</taxon>
    </lineage>
</organism>
<name>A0AAD4ICN2_9PLEO</name>
<evidence type="ECO:0000313" key="2">
    <source>
        <dbReference type="Proteomes" id="UP001199106"/>
    </source>
</evidence>